<organism evidence="2 3">
    <name type="scientific">Geitlerinema calcuttense NRMC-F 0142</name>
    <dbReference type="NCBI Taxonomy" id="2922238"/>
    <lineage>
        <taxon>Bacteria</taxon>
        <taxon>Bacillati</taxon>
        <taxon>Cyanobacteriota</taxon>
        <taxon>Cyanophyceae</taxon>
        <taxon>Geitlerinematales</taxon>
        <taxon>Geitlerinemataceae</taxon>
        <taxon>Geitlerinema</taxon>
    </lineage>
</organism>
<feature type="signal peptide" evidence="1">
    <location>
        <begin position="1"/>
        <end position="28"/>
    </location>
</feature>
<keyword evidence="1" id="KW-0732">Signal</keyword>
<accession>A0ABT7LZ67</accession>
<gene>
    <name evidence="2" type="ORF">QQ055_07415</name>
</gene>
<dbReference type="Proteomes" id="UP001230986">
    <property type="component" value="Unassembled WGS sequence"/>
</dbReference>
<reference evidence="2 3" key="1">
    <citation type="submission" date="2023-06" db="EMBL/GenBank/DDBJ databases">
        <title>Whole genome sequence of Oscillatoria calcuttensis NRMC-F 0142.</title>
        <authorList>
            <person name="Shakena Fathima T."/>
            <person name="Muralitharan G."/>
            <person name="Thajuddin N."/>
        </authorList>
    </citation>
    <scope>NUCLEOTIDE SEQUENCE [LARGE SCALE GENOMIC DNA]</scope>
    <source>
        <strain evidence="2 3">NRMC-F 0142</strain>
    </source>
</reference>
<evidence type="ECO:0000313" key="2">
    <source>
        <dbReference type="EMBL" id="MDL5057292.1"/>
    </source>
</evidence>
<dbReference type="EMBL" id="JASVEJ010000028">
    <property type="protein sequence ID" value="MDL5057292.1"/>
    <property type="molecule type" value="Genomic_DNA"/>
</dbReference>
<keyword evidence="3" id="KW-1185">Reference proteome</keyword>
<evidence type="ECO:0008006" key="4">
    <source>
        <dbReference type="Google" id="ProtNLM"/>
    </source>
</evidence>
<evidence type="ECO:0000256" key="1">
    <source>
        <dbReference type="SAM" id="SignalP"/>
    </source>
</evidence>
<feature type="chain" id="PRO_5045567915" description="SH3 domain-containing protein" evidence="1">
    <location>
        <begin position="29"/>
        <end position="335"/>
    </location>
</feature>
<sequence>MKKLRFFISLVLSLAVGISTLAIPAAFAQNTSNTLTSEIVAAPAAAPQGCRRVISDGLAVRTSPGINAPMLTDRLGNGIYLPFDQIIGLTGDNPVRRDNTTWLQINYPEVGWVALQDAISGDIFIGTTSSTECNSGGGGGGGGSADAPRGCRRVIVDNLAVRRNPGLTSALVQDRFGRDVYLPFDRVIGLPGTTPVNRDGTTWLNIAHPFEGWVALSDPNTGRIFLGTTTATQCGLNGGGGGGEIPGYTITNTGATGCRGIINGNRYIRAYPGVNSTALTLSRVGDRISLTGRKATGSDRFTWLEVSNPIPGYSRGWIAADDGPGTTFYLGDNCR</sequence>
<comment type="caution">
    <text evidence="2">The sequence shown here is derived from an EMBL/GenBank/DDBJ whole genome shotgun (WGS) entry which is preliminary data.</text>
</comment>
<name>A0ABT7LZ67_9CYAN</name>
<evidence type="ECO:0000313" key="3">
    <source>
        <dbReference type="Proteomes" id="UP001230986"/>
    </source>
</evidence>
<dbReference type="RefSeq" id="WP_286004480.1">
    <property type="nucleotide sequence ID" value="NZ_JASVEJ010000028.1"/>
</dbReference>
<proteinExistence type="predicted"/>
<protein>
    <recommendedName>
        <fullName evidence="4">SH3 domain-containing protein</fullName>
    </recommendedName>
</protein>